<feature type="coiled-coil region" evidence="1">
    <location>
        <begin position="315"/>
        <end position="342"/>
    </location>
</feature>
<dbReference type="InterPro" id="IPR043128">
    <property type="entry name" value="Rev_trsase/Diguanyl_cyclase"/>
</dbReference>
<dbReference type="PANTHER" id="PTHR44757:SF2">
    <property type="entry name" value="BIOFILM ARCHITECTURE MAINTENANCE PROTEIN MBAA"/>
    <property type="match status" value="1"/>
</dbReference>
<dbReference type="InterPro" id="IPR029787">
    <property type="entry name" value="Nucleotide_cyclase"/>
</dbReference>
<feature type="transmembrane region" description="Helical" evidence="2">
    <location>
        <begin position="238"/>
        <end position="256"/>
    </location>
</feature>
<feature type="domain" description="EAL" evidence="3">
    <location>
        <begin position="528"/>
        <end position="783"/>
    </location>
</feature>
<dbReference type="Proteomes" id="UP000196317">
    <property type="component" value="Unassembled WGS sequence"/>
</dbReference>
<evidence type="ECO:0000256" key="1">
    <source>
        <dbReference type="SAM" id="Coils"/>
    </source>
</evidence>
<keyword evidence="2" id="KW-0472">Membrane</keyword>
<dbReference type="InterPro" id="IPR000160">
    <property type="entry name" value="GGDEF_dom"/>
</dbReference>
<feature type="transmembrane region" description="Helical" evidence="2">
    <location>
        <begin position="208"/>
        <end position="226"/>
    </location>
</feature>
<dbReference type="SMART" id="SM00052">
    <property type="entry name" value="EAL"/>
    <property type="match status" value="1"/>
</dbReference>
<dbReference type="Gene3D" id="3.20.20.450">
    <property type="entry name" value="EAL domain"/>
    <property type="match status" value="1"/>
</dbReference>
<dbReference type="Pfam" id="PF00563">
    <property type="entry name" value="EAL"/>
    <property type="match status" value="1"/>
</dbReference>
<comment type="caution">
    <text evidence="5">The sequence shown here is derived from an EMBL/GenBank/DDBJ whole genome shotgun (WGS) entry which is preliminary data.</text>
</comment>
<dbReference type="CDD" id="cd01948">
    <property type="entry name" value="EAL"/>
    <property type="match status" value="1"/>
</dbReference>
<dbReference type="InterPro" id="IPR035919">
    <property type="entry name" value="EAL_sf"/>
</dbReference>
<dbReference type="InterPro" id="IPR052155">
    <property type="entry name" value="Biofilm_reg_signaling"/>
</dbReference>
<dbReference type="CDD" id="cd01949">
    <property type="entry name" value="GGDEF"/>
    <property type="match status" value="1"/>
</dbReference>
<dbReference type="SMART" id="SM00267">
    <property type="entry name" value="GGDEF"/>
    <property type="match status" value="1"/>
</dbReference>
<feature type="transmembrane region" description="Helical" evidence="2">
    <location>
        <begin position="69"/>
        <end position="91"/>
    </location>
</feature>
<feature type="transmembrane region" description="Helical" evidence="2">
    <location>
        <begin position="175"/>
        <end position="196"/>
    </location>
</feature>
<protein>
    <submittedName>
        <fullName evidence="5">GGDEF-domain containing protein</fullName>
    </submittedName>
</protein>
<dbReference type="PANTHER" id="PTHR44757">
    <property type="entry name" value="DIGUANYLATE CYCLASE DGCP"/>
    <property type="match status" value="1"/>
</dbReference>
<dbReference type="SUPFAM" id="SSF141868">
    <property type="entry name" value="EAL domain-like"/>
    <property type="match status" value="1"/>
</dbReference>
<sequence length="789" mass="90087">MERNIFFTSNSSLIVRQKQIFYAVIALFIFSQFAGILNYKIFENLLIFFGFGLVVLGIYISMNRSKLKAMHWLAACFGVFLWTIVDAIRSVNEDFLLRSKEQISYLDFFDLLPMFLLLAAVGIFFVVKFIASDKKILVLADSFNVLLLVFTLAYCIVGDMGDFNILIHPKSPSELAASIAIFVNLSILFIALSEIFNSNHLYIRHSGFFLIIASAIFTLLNLYVFYNELINKGHDFTLHSIYLVPFFLLMLGAFYLRGDNKRISAADVGIKTTSKLVPIISAALILIKANLSSYVDLLIIFVVVAGAVISYFMKVLDQSEEIYNAEQNLHDAKNKEKHLKTNELEMINLSLEGVSEKDYLTSLGNRDSLLNELKGMCSVLGEKQEIAVYYINISRFKNINTSYGHEVGDKILKAIAKRIREACNRQEVTARIGADEFIVLSKMEENSHTKRMKLGMELRDTIEKPLQIDKYHFAIKSVVGIHVVTRDNISDPRNIIKKADMAMYYAKQNPAKNPMVYNNEIDSEIQQSSNIEIALKKANLQEDFEVYFQPIYDIKNLKIICVEALLRWQSKEYGQKEAGEFMDIASLNSDILNDICTLSVSKTVEQAVRWQNKKLKVPKISINVAQIQSTSEKFVNEFMLTLNSHHLNPKQFELEFSEDIWKNDQETLDKIFSLLEKNSIDVCIDDFGSGYTSFVYIRKYKIDRIKIANDFVAQSVINKKDMQVVAAIINIAKSMKLKVTAKGVESHEIKELLKELNCNEMQGYFLSRPMSAEEFENSLRQNSHMVADI</sequence>
<keyword evidence="2" id="KW-1133">Transmembrane helix</keyword>
<feature type="transmembrane region" description="Helical" evidence="2">
    <location>
        <begin position="45"/>
        <end position="62"/>
    </location>
</feature>
<evidence type="ECO:0000259" key="3">
    <source>
        <dbReference type="PROSITE" id="PS50883"/>
    </source>
</evidence>
<organism evidence="5 6">
    <name type="scientific">Campylobacter concisus</name>
    <dbReference type="NCBI Taxonomy" id="199"/>
    <lineage>
        <taxon>Bacteria</taxon>
        <taxon>Pseudomonadati</taxon>
        <taxon>Campylobacterota</taxon>
        <taxon>Epsilonproteobacteria</taxon>
        <taxon>Campylobacterales</taxon>
        <taxon>Campylobacteraceae</taxon>
        <taxon>Campylobacter</taxon>
    </lineage>
</organism>
<name>A0A1Y5MQM8_9BACT</name>
<dbReference type="SUPFAM" id="SSF55073">
    <property type="entry name" value="Nucleotide cyclase"/>
    <property type="match status" value="1"/>
</dbReference>
<dbReference type="PROSITE" id="PS50883">
    <property type="entry name" value="EAL"/>
    <property type="match status" value="1"/>
</dbReference>
<feature type="transmembrane region" description="Helical" evidence="2">
    <location>
        <begin position="143"/>
        <end position="163"/>
    </location>
</feature>
<dbReference type="NCBIfam" id="TIGR00254">
    <property type="entry name" value="GGDEF"/>
    <property type="match status" value="1"/>
</dbReference>
<dbReference type="PROSITE" id="PS50887">
    <property type="entry name" value="GGDEF"/>
    <property type="match status" value="1"/>
</dbReference>
<dbReference type="Pfam" id="PF00990">
    <property type="entry name" value="GGDEF"/>
    <property type="match status" value="1"/>
</dbReference>
<keyword evidence="2" id="KW-0812">Transmembrane</keyword>
<evidence type="ECO:0000313" key="5">
    <source>
        <dbReference type="EMBL" id="OUT08015.1"/>
    </source>
</evidence>
<keyword evidence="1" id="KW-0175">Coiled coil</keyword>
<evidence type="ECO:0000256" key="2">
    <source>
        <dbReference type="SAM" id="Phobius"/>
    </source>
</evidence>
<feature type="transmembrane region" description="Helical" evidence="2">
    <location>
        <begin position="293"/>
        <end position="313"/>
    </location>
</feature>
<feature type="transmembrane region" description="Helical" evidence="2">
    <location>
        <begin position="20"/>
        <end position="39"/>
    </location>
</feature>
<accession>A0A1Y5MQM8</accession>
<dbReference type="Gene3D" id="3.30.70.270">
    <property type="match status" value="1"/>
</dbReference>
<evidence type="ECO:0000313" key="6">
    <source>
        <dbReference type="Proteomes" id="UP000196317"/>
    </source>
</evidence>
<evidence type="ECO:0000259" key="4">
    <source>
        <dbReference type="PROSITE" id="PS50887"/>
    </source>
</evidence>
<reference evidence="5 6" key="1">
    <citation type="submission" date="2017-04" db="EMBL/GenBank/DDBJ databases">
        <title>Complete genome of Campylobacter concisus ATCC 33237T and draft genomes for an additional eight well characterized C. concisus strains.</title>
        <authorList>
            <person name="Cornelius A.J."/>
            <person name="Miller W.G."/>
            <person name="Lastovica A.J."/>
            <person name="On S.L."/>
            <person name="French N.P."/>
            <person name="Vandenberg O."/>
            <person name="Biggs P.J."/>
        </authorList>
    </citation>
    <scope>NUCLEOTIDE SEQUENCE [LARGE SCALE GENOMIC DNA]</scope>
    <source>
        <strain evidence="5 6">CCUG 19995</strain>
    </source>
</reference>
<dbReference type="RefSeq" id="WP_087582935.1">
    <property type="nucleotide sequence ID" value="NZ_NDYN01000004.1"/>
</dbReference>
<gene>
    <name evidence="5" type="ORF">B9N65_04225</name>
</gene>
<proteinExistence type="predicted"/>
<dbReference type="InterPro" id="IPR001633">
    <property type="entry name" value="EAL_dom"/>
</dbReference>
<feature type="domain" description="GGDEF" evidence="4">
    <location>
        <begin position="384"/>
        <end position="520"/>
    </location>
</feature>
<dbReference type="EMBL" id="NDYN01000004">
    <property type="protein sequence ID" value="OUT08015.1"/>
    <property type="molecule type" value="Genomic_DNA"/>
</dbReference>
<feature type="transmembrane region" description="Helical" evidence="2">
    <location>
        <begin position="111"/>
        <end position="131"/>
    </location>
</feature>
<dbReference type="AlphaFoldDB" id="A0A1Y5MQM8"/>